<comment type="subcellular location">
    <subcellularLocation>
        <location evidence="2">Secreted</location>
    </subcellularLocation>
</comment>
<evidence type="ECO:0000313" key="11">
    <source>
        <dbReference type="Proteomes" id="UP000215335"/>
    </source>
</evidence>
<evidence type="ECO:0000256" key="6">
    <source>
        <dbReference type="ARBA" id="ARBA00022801"/>
    </source>
</evidence>
<dbReference type="InterPro" id="IPR000734">
    <property type="entry name" value="TAG_lipase"/>
</dbReference>
<dbReference type="GO" id="GO:0008970">
    <property type="term" value="F:phospholipase A1 activity"/>
    <property type="evidence" value="ECO:0007669"/>
    <property type="project" value="UniProtKB-EC"/>
</dbReference>
<dbReference type="EC" id="3.1.1.32" evidence="4"/>
<comment type="catalytic activity">
    <reaction evidence="1">
        <text>a 1,2-diacyl-sn-glycero-3-phosphocholine + H2O = a 2-acyl-sn-glycero-3-phosphocholine + a fatty acid + H(+)</text>
        <dbReference type="Rhea" id="RHEA:18689"/>
        <dbReference type="ChEBI" id="CHEBI:15377"/>
        <dbReference type="ChEBI" id="CHEBI:15378"/>
        <dbReference type="ChEBI" id="CHEBI:28868"/>
        <dbReference type="ChEBI" id="CHEBI:57643"/>
        <dbReference type="ChEBI" id="CHEBI:57875"/>
        <dbReference type="EC" id="3.1.1.32"/>
    </reaction>
</comment>
<dbReference type="Pfam" id="PF00151">
    <property type="entry name" value="Lipase"/>
    <property type="match status" value="1"/>
</dbReference>
<evidence type="ECO:0000256" key="8">
    <source>
        <dbReference type="RuleBase" id="RU004262"/>
    </source>
</evidence>
<evidence type="ECO:0000256" key="3">
    <source>
        <dbReference type="ARBA" id="ARBA00010701"/>
    </source>
</evidence>
<accession>A0A232FAV6</accession>
<keyword evidence="6" id="KW-0378">Hydrolase</keyword>
<evidence type="ECO:0000313" key="10">
    <source>
        <dbReference type="EMBL" id="OXU27752.1"/>
    </source>
</evidence>
<dbReference type="InterPro" id="IPR013818">
    <property type="entry name" value="Lipase"/>
</dbReference>
<evidence type="ECO:0000259" key="9">
    <source>
        <dbReference type="Pfam" id="PF00151"/>
    </source>
</evidence>
<dbReference type="GO" id="GO:0005615">
    <property type="term" value="C:extracellular space"/>
    <property type="evidence" value="ECO:0007669"/>
    <property type="project" value="TreeGrafter"/>
</dbReference>
<dbReference type="InterPro" id="IPR029058">
    <property type="entry name" value="AB_hydrolase_fold"/>
</dbReference>
<evidence type="ECO:0000256" key="1">
    <source>
        <dbReference type="ARBA" id="ARBA00000111"/>
    </source>
</evidence>
<dbReference type="Gene3D" id="3.40.50.1820">
    <property type="entry name" value="alpha/beta hydrolase"/>
    <property type="match status" value="1"/>
</dbReference>
<comment type="caution">
    <text evidence="10">The sequence shown here is derived from an EMBL/GenBank/DDBJ whole genome shotgun (WGS) entry which is preliminary data.</text>
</comment>
<evidence type="ECO:0000256" key="4">
    <source>
        <dbReference type="ARBA" id="ARBA00013179"/>
    </source>
</evidence>
<dbReference type="EMBL" id="NNAY01000547">
    <property type="protein sequence ID" value="OXU27752.1"/>
    <property type="molecule type" value="Genomic_DNA"/>
</dbReference>
<feature type="domain" description="Lipase" evidence="9">
    <location>
        <begin position="98"/>
        <end position="303"/>
    </location>
</feature>
<name>A0A232FAV6_9HYME</name>
<proteinExistence type="inferred from homology"/>
<protein>
    <recommendedName>
        <fullName evidence="4">phospholipase A1</fullName>
        <ecNumber evidence="4">3.1.1.32</ecNumber>
    </recommendedName>
</protein>
<dbReference type="OrthoDB" id="199913at2759"/>
<dbReference type="AlphaFoldDB" id="A0A232FAV6"/>
<comment type="similarity">
    <text evidence="3 8">Belongs to the AB hydrolase superfamily. Lipase family.</text>
</comment>
<dbReference type="GO" id="GO:0016042">
    <property type="term" value="P:lipid catabolic process"/>
    <property type="evidence" value="ECO:0007669"/>
    <property type="project" value="TreeGrafter"/>
</dbReference>
<evidence type="ECO:0000256" key="2">
    <source>
        <dbReference type="ARBA" id="ARBA00004613"/>
    </source>
</evidence>
<organism evidence="10 11">
    <name type="scientific">Trichomalopsis sarcophagae</name>
    <dbReference type="NCBI Taxonomy" id="543379"/>
    <lineage>
        <taxon>Eukaryota</taxon>
        <taxon>Metazoa</taxon>
        <taxon>Ecdysozoa</taxon>
        <taxon>Arthropoda</taxon>
        <taxon>Hexapoda</taxon>
        <taxon>Insecta</taxon>
        <taxon>Pterygota</taxon>
        <taxon>Neoptera</taxon>
        <taxon>Endopterygota</taxon>
        <taxon>Hymenoptera</taxon>
        <taxon>Apocrita</taxon>
        <taxon>Proctotrupomorpha</taxon>
        <taxon>Chalcidoidea</taxon>
        <taxon>Pteromalidae</taxon>
        <taxon>Pteromalinae</taxon>
        <taxon>Trichomalopsis</taxon>
    </lineage>
</organism>
<gene>
    <name evidence="10" type="ORF">TSAR_008242</name>
</gene>
<keyword evidence="11" id="KW-1185">Reference proteome</keyword>
<keyword evidence="7" id="KW-1015">Disulfide bond</keyword>
<reference evidence="10 11" key="1">
    <citation type="journal article" date="2017" name="Curr. Biol.">
        <title>The Evolution of Venom by Co-option of Single-Copy Genes.</title>
        <authorList>
            <person name="Martinson E.O."/>
            <person name="Mrinalini"/>
            <person name="Kelkar Y.D."/>
            <person name="Chang C.H."/>
            <person name="Werren J.H."/>
        </authorList>
    </citation>
    <scope>NUCLEOTIDE SEQUENCE [LARGE SCALE GENOMIC DNA]</scope>
    <source>
        <strain evidence="10 11">Alberta</strain>
        <tissue evidence="10">Whole body</tissue>
    </source>
</reference>
<evidence type="ECO:0000256" key="7">
    <source>
        <dbReference type="ARBA" id="ARBA00023157"/>
    </source>
</evidence>
<sequence>MEKLDSAAAAVHLENARGAQVEHDDCMTDFTKERLRERNAEKDLNGTKALKVKFYAISRNSLKRIIIQLGENFNLIDMNFDMNYAHYSWFFGECGCGDDVNIFIVDWSDGSNTWNYFKAAINARTVLWSACSCLQRIERNRKQQIRTALLHGHSLGSHICGTQEAKEQVACVENHGIRSCSAFKNSDKSLKLDNDNTPFVDVIHTNGRVLWMLGLGLPYPVGHVDFYPNGGKLQPGCFLSKPSISDYLPLPSESIHGRSYLYFTDSITASMRDSCSFWAHKWDMSYKNDSILRSKCHSDKCIEIITGSSTPYCMVNTNDKKEVKKIFDKMRRKLQ</sequence>
<dbReference type="SUPFAM" id="SSF53474">
    <property type="entry name" value="alpha/beta-Hydrolases"/>
    <property type="match status" value="1"/>
</dbReference>
<evidence type="ECO:0000256" key="5">
    <source>
        <dbReference type="ARBA" id="ARBA00022525"/>
    </source>
</evidence>
<dbReference type="Proteomes" id="UP000215335">
    <property type="component" value="Unassembled WGS sequence"/>
</dbReference>
<dbReference type="PANTHER" id="PTHR11610">
    <property type="entry name" value="LIPASE"/>
    <property type="match status" value="1"/>
</dbReference>
<keyword evidence="5" id="KW-0964">Secreted</keyword>